<feature type="region of interest" description="Disordered" evidence="1">
    <location>
        <begin position="1"/>
        <end position="25"/>
    </location>
</feature>
<feature type="compositionally biased region" description="Basic and acidic residues" evidence="1">
    <location>
        <begin position="505"/>
        <end position="516"/>
    </location>
</feature>
<accession>A0A1Y2AE76</accession>
<dbReference type="CDD" id="cd20557">
    <property type="entry name" value="CYCLIN_ScPCL1-like"/>
    <property type="match status" value="1"/>
</dbReference>
<feature type="compositionally biased region" description="Basic and acidic residues" evidence="1">
    <location>
        <begin position="528"/>
        <end position="539"/>
    </location>
</feature>
<proteinExistence type="predicted"/>
<name>A0A1Y2AE76_9FUNG</name>
<feature type="compositionally biased region" description="Polar residues" evidence="1">
    <location>
        <begin position="203"/>
        <end position="227"/>
    </location>
</feature>
<organism evidence="2 3">
    <name type="scientific">Neocallimastix californiae</name>
    <dbReference type="NCBI Taxonomy" id="1754190"/>
    <lineage>
        <taxon>Eukaryota</taxon>
        <taxon>Fungi</taxon>
        <taxon>Fungi incertae sedis</taxon>
        <taxon>Chytridiomycota</taxon>
        <taxon>Chytridiomycota incertae sedis</taxon>
        <taxon>Neocallimastigomycetes</taxon>
        <taxon>Neocallimastigales</taxon>
        <taxon>Neocallimastigaceae</taxon>
        <taxon>Neocallimastix</taxon>
    </lineage>
</organism>
<feature type="region of interest" description="Disordered" evidence="1">
    <location>
        <begin position="486"/>
        <end position="554"/>
    </location>
</feature>
<evidence type="ECO:0000313" key="3">
    <source>
        <dbReference type="Proteomes" id="UP000193920"/>
    </source>
</evidence>
<evidence type="ECO:0000313" key="2">
    <source>
        <dbReference type="EMBL" id="ORY20878.1"/>
    </source>
</evidence>
<keyword evidence="3" id="KW-1185">Reference proteome</keyword>
<evidence type="ECO:0008006" key="4">
    <source>
        <dbReference type="Google" id="ProtNLM"/>
    </source>
</evidence>
<sequence length="637" mass="70834">MSFQGNIIHSNSVKSTDSTNSQKTSTTEQLNSTAKVFCEAVNQIAKAYLVNYGENNVYQTISLYFAQKIIKKTKISFSQLVVTLVYLNRYYKCITSLEKHIPGHEEAIIPSLSHVVLLCVIQAERYITDVPHKLSWWANVCAGQTKSIDIDRWQRDFFDTISYKLYVHPEKDYNIFKFQIKRLAARLFQNSVNMPAQFRRSINLGSGSQPTPTSASSSNLSNRIPSQPNVILEVNNTTTTTEQPTRILLSPLYSGRSNTSIILNSGQTNMVSSPLVSVHSDNGLVSNSAITINQTNSNLNVPIINVTNTHLTSSPVELNADNNSMINQTRSPNSIYTNSQHSFQLDTHSQLQNTSPLPPSQNPNNLMVHSNMLRSPNRRTNNSTTTINSLLVLSNNENNSNSPTTSIIKNREMTQSPSDLTMTSSPVQMTTIISSPLDVTSKSEDNEDSLKTTSQALKRKRSYYGEIQMPSVALKAAQGVKRPKISMTISPEEIDYQPRTPNSRPLEENNNKENKKGSNLGFQNKKSSLRESHRLHDDNQNFQSIDKGKNEDTVNTAGTSSHFFRISEESLSSTDVVKNSFLNHLETIPSSITQNDNVSLELTNTVNNEETIVSSLLLASNNSTSLNLIPVSPPLTP</sequence>
<dbReference type="EMBL" id="MCOG01000277">
    <property type="protein sequence ID" value="ORY20878.1"/>
    <property type="molecule type" value="Genomic_DNA"/>
</dbReference>
<feature type="region of interest" description="Disordered" evidence="1">
    <location>
        <begin position="201"/>
        <end position="227"/>
    </location>
</feature>
<dbReference type="AlphaFoldDB" id="A0A1Y2AE76"/>
<dbReference type="Gene3D" id="1.10.472.10">
    <property type="entry name" value="Cyclin-like"/>
    <property type="match status" value="1"/>
</dbReference>
<protein>
    <recommendedName>
        <fullName evidence="4">Cyclin N-terminal domain-containing protein</fullName>
    </recommendedName>
</protein>
<reference evidence="2 3" key="1">
    <citation type="submission" date="2016-08" db="EMBL/GenBank/DDBJ databases">
        <title>A Parts List for Fungal Cellulosomes Revealed by Comparative Genomics.</title>
        <authorList>
            <consortium name="DOE Joint Genome Institute"/>
            <person name="Haitjema C.H."/>
            <person name="Gilmore S.P."/>
            <person name="Henske J.K."/>
            <person name="Solomon K.V."/>
            <person name="De Groot R."/>
            <person name="Kuo A."/>
            <person name="Mondo S.J."/>
            <person name="Salamov A.A."/>
            <person name="Labutti K."/>
            <person name="Zhao Z."/>
            <person name="Chiniquy J."/>
            <person name="Barry K."/>
            <person name="Brewer H.M."/>
            <person name="Purvine S.O."/>
            <person name="Wright A.T."/>
            <person name="Boxma B."/>
            <person name="Van Alen T."/>
            <person name="Hackstein J.H."/>
            <person name="Baker S.E."/>
            <person name="Grigoriev I.V."/>
            <person name="O'Malley M.A."/>
        </authorList>
    </citation>
    <scope>NUCLEOTIDE SEQUENCE [LARGE SCALE GENOMIC DNA]</scope>
    <source>
        <strain evidence="2 3">G1</strain>
    </source>
</reference>
<dbReference type="Proteomes" id="UP000193920">
    <property type="component" value="Unassembled WGS sequence"/>
</dbReference>
<comment type="caution">
    <text evidence="2">The sequence shown here is derived from an EMBL/GenBank/DDBJ whole genome shotgun (WGS) entry which is preliminary data.</text>
</comment>
<evidence type="ECO:0000256" key="1">
    <source>
        <dbReference type="SAM" id="MobiDB-lite"/>
    </source>
</evidence>
<gene>
    <name evidence="2" type="ORF">LY90DRAFT_516425</name>
</gene>